<keyword evidence="5" id="KW-0812">Transmembrane</keyword>
<keyword evidence="2 3" id="KW-0175">Coiled coil</keyword>
<dbReference type="EMBL" id="AP018216">
    <property type="protein sequence ID" value="BAY72476.1"/>
    <property type="molecule type" value="Genomic_DNA"/>
</dbReference>
<proteinExistence type="predicted"/>
<keyword evidence="5" id="KW-1133">Transmembrane helix</keyword>
<dbReference type="Pfam" id="PF25917">
    <property type="entry name" value="BSH_RND"/>
    <property type="match status" value="1"/>
</dbReference>
<feature type="coiled-coil region" evidence="3">
    <location>
        <begin position="268"/>
        <end position="295"/>
    </location>
</feature>
<feature type="domain" description="Multidrug resistance protein MdtA-like barrel-sandwich hybrid" evidence="6">
    <location>
        <begin position="80"/>
        <end position="331"/>
    </location>
</feature>
<protein>
    <recommendedName>
        <fullName evidence="6">Multidrug resistance protein MdtA-like barrel-sandwich hybrid domain-containing protein</fullName>
    </recommendedName>
</protein>
<accession>A0A1Z4KTX7</accession>
<evidence type="ECO:0000313" key="8">
    <source>
        <dbReference type="Proteomes" id="UP000217507"/>
    </source>
</evidence>
<feature type="compositionally biased region" description="Polar residues" evidence="4">
    <location>
        <begin position="1"/>
        <end position="22"/>
    </location>
</feature>
<dbReference type="Gene3D" id="1.10.287.470">
    <property type="entry name" value="Helix hairpin bin"/>
    <property type="match status" value="2"/>
</dbReference>
<dbReference type="GO" id="GO:0030313">
    <property type="term" value="C:cell envelope"/>
    <property type="evidence" value="ECO:0007669"/>
    <property type="project" value="UniProtKB-SubCell"/>
</dbReference>
<sequence length="431" mass="47171">MSHTVDSSKPITIPQKSVTTPQKPDDLKIPTPKKPRRWLWILGGTVAIASVGFGVWYGFFRPQPAKMIQFNGRIEGYETDVSTKGIGRVEEVTVREGDTVKKGQLLVRLSDEEVQSELSAATAQVNAAKQREAYARLQISILADQLADANLNLQQSQGDTQGKVAEGQALVSTAKAVVKQEQARVLEARALVEQARVDSDRYAHLAIEGAETKQRYDVAQTFYNTAKAALQSRLAAVEAAQTAVNIAQGKLTQAQTTTLNPRRQQTNVSRFETQAQQARNTIAAAQADVKTAQANQQLIQSRLNNLTVKSPIDGVVTTRSVEPGTVVLPSRPLLRVVDLSQVYLRGFIPGGQIAQVRVGQLANVYLDNDPKHQKSFKATVTAIDSQASFTPENVYFQSDRVQQVFGVKLSLEQRERLAKPGMPADGEIPLH</sequence>
<evidence type="ECO:0000256" key="4">
    <source>
        <dbReference type="SAM" id="MobiDB-lite"/>
    </source>
</evidence>
<dbReference type="Gene3D" id="2.40.50.100">
    <property type="match status" value="2"/>
</dbReference>
<dbReference type="InterPro" id="IPR050465">
    <property type="entry name" value="UPF0194_transport"/>
</dbReference>
<name>A0A1Z4KTX7_ANAVA</name>
<feature type="transmembrane region" description="Helical" evidence="5">
    <location>
        <begin position="38"/>
        <end position="59"/>
    </location>
</feature>
<evidence type="ECO:0000256" key="5">
    <source>
        <dbReference type="SAM" id="Phobius"/>
    </source>
</evidence>
<dbReference type="SUPFAM" id="SSF111369">
    <property type="entry name" value="HlyD-like secretion proteins"/>
    <property type="match status" value="2"/>
</dbReference>
<gene>
    <name evidence="7" type="ORF">NIES23_53010</name>
</gene>
<feature type="region of interest" description="Disordered" evidence="4">
    <location>
        <begin position="1"/>
        <end position="31"/>
    </location>
</feature>
<dbReference type="PRINTS" id="PR01490">
    <property type="entry name" value="RTXTOXIND"/>
</dbReference>
<keyword evidence="5" id="KW-0472">Membrane</keyword>
<dbReference type="PANTHER" id="PTHR32347">
    <property type="entry name" value="EFFLUX SYSTEM COMPONENT YKNX-RELATED"/>
    <property type="match status" value="1"/>
</dbReference>
<evidence type="ECO:0000259" key="6">
    <source>
        <dbReference type="Pfam" id="PF25917"/>
    </source>
</evidence>
<evidence type="ECO:0000256" key="3">
    <source>
        <dbReference type="SAM" id="Coils"/>
    </source>
</evidence>
<evidence type="ECO:0000256" key="1">
    <source>
        <dbReference type="ARBA" id="ARBA00004196"/>
    </source>
</evidence>
<dbReference type="Gene3D" id="2.40.30.170">
    <property type="match status" value="1"/>
</dbReference>
<dbReference type="AlphaFoldDB" id="A0A1Z4KTX7"/>
<reference evidence="7 8" key="1">
    <citation type="submission" date="2017-06" db="EMBL/GenBank/DDBJ databases">
        <title>Genome sequencing of cyanobaciteial culture collection at National Institute for Environmental Studies (NIES).</title>
        <authorList>
            <person name="Hirose Y."/>
            <person name="Shimura Y."/>
            <person name="Fujisawa T."/>
            <person name="Nakamura Y."/>
            <person name="Kawachi M."/>
        </authorList>
    </citation>
    <scope>NUCLEOTIDE SEQUENCE [LARGE SCALE GENOMIC DNA]</scope>
    <source>
        <strain evidence="7 8">NIES-23</strain>
    </source>
</reference>
<dbReference type="PANTHER" id="PTHR32347:SF23">
    <property type="entry name" value="BLL5650 PROTEIN"/>
    <property type="match status" value="1"/>
</dbReference>
<evidence type="ECO:0000313" key="7">
    <source>
        <dbReference type="EMBL" id="BAY72476.1"/>
    </source>
</evidence>
<evidence type="ECO:0000256" key="2">
    <source>
        <dbReference type="ARBA" id="ARBA00023054"/>
    </source>
</evidence>
<dbReference type="InterPro" id="IPR058625">
    <property type="entry name" value="MdtA-like_BSH"/>
</dbReference>
<dbReference type="Proteomes" id="UP000217507">
    <property type="component" value="Chromosome"/>
</dbReference>
<comment type="subcellular location">
    <subcellularLocation>
        <location evidence="1">Cell envelope</location>
    </subcellularLocation>
</comment>
<organism evidence="7 8">
    <name type="scientific">Trichormus variabilis NIES-23</name>
    <dbReference type="NCBI Taxonomy" id="1973479"/>
    <lineage>
        <taxon>Bacteria</taxon>
        <taxon>Bacillati</taxon>
        <taxon>Cyanobacteriota</taxon>
        <taxon>Cyanophyceae</taxon>
        <taxon>Nostocales</taxon>
        <taxon>Nostocaceae</taxon>
        <taxon>Trichormus</taxon>
    </lineage>
</organism>